<accession>A0ABT9I7Y5</accession>
<keyword evidence="2" id="KW-1185">Reference proteome</keyword>
<reference evidence="2" key="1">
    <citation type="submission" date="2023-05" db="EMBL/GenBank/DDBJ databases">
        <title>Draft genome of Pseudofrankia sp. BMG5.37.</title>
        <authorList>
            <person name="Gtari M."/>
            <person name="Ghodhbane F."/>
            <person name="Sbissi I."/>
        </authorList>
    </citation>
    <scope>NUCLEOTIDE SEQUENCE [LARGE SCALE GENOMIC DNA]</scope>
    <source>
        <strain evidence="2">BMG 814</strain>
    </source>
</reference>
<protein>
    <recommendedName>
        <fullName evidence="3">DUF2169 domain-containing protein</fullName>
    </recommendedName>
</protein>
<organism evidence="1 2">
    <name type="scientific">Blastococcus carthaginiensis</name>
    <dbReference type="NCBI Taxonomy" id="3050034"/>
    <lineage>
        <taxon>Bacteria</taxon>
        <taxon>Bacillati</taxon>
        <taxon>Actinomycetota</taxon>
        <taxon>Actinomycetes</taxon>
        <taxon>Geodermatophilales</taxon>
        <taxon>Geodermatophilaceae</taxon>
        <taxon>Blastococcus</taxon>
    </lineage>
</organism>
<comment type="caution">
    <text evidence="1">The sequence shown here is derived from an EMBL/GenBank/DDBJ whole genome shotgun (WGS) entry which is preliminary data.</text>
</comment>
<evidence type="ECO:0000313" key="1">
    <source>
        <dbReference type="EMBL" id="MDP5181687.1"/>
    </source>
</evidence>
<sequence length="500" mass="54589">MSAAARQDGLPPEGGQAPVTLLRSSIAPGAAVVAPSGLEHAVAVADAVLYEGYLLYPYRRSSPKNRVRWQFGVLAPRDFVAAAGAADTSVAGSADAWYQQTDCLLEPRSGSEVRSVRVLLRFLQVQHRAVEAPTPDGGWAEVDALDVDGQRHLTFDEAVPREFEVDCGLDELRDAPRTWPATAPGGEEIEELRSGSGVTVGRIVRRRRPVQAAMRLELSPAEAPFPLHRLRLVVENTAEAREIASRPDALRVSLVAAHSLLALRGSRFVSLLEPPVWAAVAAGECHNVHTYPVLAGRDGGRDVVLSSPIILYDHPQIAPESPGPLFDSGEIDEILSLRTMTLTDEEKREVRATDPQAAALLDRVDHLPEEILARLHGAVRSLRPVRRTAPAVRPEERAWWEPGADDDVRPETDDVLVDGVRVSRGSRVRLRPRPHGTDAHDVFLAGRTARVEAVLLDVDGTRFVAVVLEDDPGADLFDWYGRHYQFAPEEIEPLPGDGPR</sequence>
<dbReference type="Proteomes" id="UP001233673">
    <property type="component" value="Unassembled WGS sequence"/>
</dbReference>
<gene>
    <name evidence="1" type="ORF">QOZ88_03475</name>
</gene>
<dbReference type="RefSeq" id="WP_305998402.1">
    <property type="nucleotide sequence ID" value="NZ_JASNFN010000002.1"/>
</dbReference>
<dbReference type="EMBL" id="JASNFN010000002">
    <property type="protein sequence ID" value="MDP5181687.1"/>
    <property type="molecule type" value="Genomic_DNA"/>
</dbReference>
<name>A0ABT9I7Y5_9ACTN</name>
<evidence type="ECO:0008006" key="3">
    <source>
        <dbReference type="Google" id="ProtNLM"/>
    </source>
</evidence>
<evidence type="ECO:0000313" key="2">
    <source>
        <dbReference type="Proteomes" id="UP001233673"/>
    </source>
</evidence>
<proteinExistence type="predicted"/>